<protein>
    <recommendedName>
        <fullName evidence="1">HD domain-containing protein</fullName>
    </recommendedName>
</protein>
<evidence type="ECO:0000313" key="2">
    <source>
        <dbReference type="EMBL" id="PIR92989.1"/>
    </source>
</evidence>
<dbReference type="EMBL" id="PFAR01000039">
    <property type="protein sequence ID" value="PIR92989.1"/>
    <property type="molecule type" value="Genomic_DNA"/>
</dbReference>
<sequence>MDIKALEQKFFALNQKLYNEAKDPLPSHGPWHHLKVWQNAKKLAKGKKVDWKVLAAACFLHDISSYDYKKVGNSFHKEDPKRAEKILRQIKFPEEKIMNIQKSFLKL</sequence>
<dbReference type="Proteomes" id="UP000228626">
    <property type="component" value="Unassembled WGS sequence"/>
</dbReference>
<dbReference type="Pfam" id="PF01966">
    <property type="entry name" value="HD"/>
    <property type="match status" value="1"/>
</dbReference>
<feature type="domain" description="HD" evidence="1">
    <location>
        <begin position="32"/>
        <end position="99"/>
    </location>
</feature>
<reference evidence="3" key="1">
    <citation type="submission" date="2017-09" db="EMBL/GenBank/DDBJ databases">
        <title>Depth-based differentiation of microbial function through sediment-hosted aquifers and enrichment of novel symbionts in the deep terrestrial subsurface.</title>
        <authorList>
            <person name="Probst A.J."/>
            <person name="Ladd B."/>
            <person name="Jarett J.K."/>
            <person name="Geller-Mcgrath D.E."/>
            <person name="Sieber C.M.K."/>
            <person name="Emerson J.B."/>
            <person name="Anantharaman K."/>
            <person name="Thomas B.C."/>
            <person name="Malmstrom R."/>
            <person name="Stieglmeier M."/>
            <person name="Klingl A."/>
            <person name="Woyke T."/>
            <person name="Ryan C.M."/>
            <person name="Banfield J.F."/>
        </authorList>
    </citation>
    <scope>NUCLEOTIDE SEQUENCE [LARGE SCALE GENOMIC DNA]</scope>
</reference>
<dbReference type="InterPro" id="IPR003607">
    <property type="entry name" value="HD/PDEase_dom"/>
</dbReference>
<organism evidence="2 3">
    <name type="scientific">Candidatus Falkowbacteria bacterium CG10_big_fil_rev_8_21_14_0_10_43_10</name>
    <dbReference type="NCBI Taxonomy" id="1974567"/>
    <lineage>
        <taxon>Bacteria</taxon>
        <taxon>Candidatus Falkowiibacteriota</taxon>
    </lineage>
</organism>
<dbReference type="AlphaFoldDB" id="A0A2H0V3I3"/>
<dbReference type="InterPro" id="IPR006674">
    <property type="entry name" value="HD_domain"/>
</dbReference>
<gene>
    <name evidence="2" type="ORF">COT99_03330</name>
</gene>
<name>A0A2H0V3I3_9BACT</name>
<proteinExistence type="predicted"/>
<dbReference type="Gene3D" id="1.10.472.50">
    <property type="entry name" value="HD-domain/PDEase-like"/>
    <property type="match status" value="1"/>
</dbReference>
<evidence type="ECO:0000259" key="1">
    <source>
        <dbReference type="Pfam" id="PF01966"/>
    </source>
</evidence>
<evidence type="ECO:0000313" key="3">
    <source>
        <dbReference type="Proteomes" id="UP000228626"/>
    </source>
</evidence>
<dbReference type="CDD" id="cd00077">
    <property type="entry name" value="HDc"/>
    <property type="match status" value="1"/>
</dbReference>
<accession>A0A2H0V3I3</accession>
<dbReference type="SUPFAM" id="SSF109604">
    <property type="entry name" value="HD-domain/PDEase-like"/>
    <property type="match status" value="1"/>
</dbReference>
<comment type="caution">
    <text evidence="2">The sequence shown here is derived from an EMBL/GenBank/DDBJ whole genome shotgun (WGS) entry which is preliminary data.</text>
</comment>